<dbReference type="EMBL" id="JALAZD010000003">
    <property type="protein sequence ID" value="MCI0128793.1"/>
    <property type="molecule type" value="Genomic_DNA"/>
</dbReference>
<dbReference type="InterPro" id="IPR011399">
    <property type="entry name" value="NosR"/>
</dbReference>
<dbReference type="InterPro" id="IPR017896">
    <property type="entry name" value="4Fe4S_Fe-S-bd"/>
</dbReference>
<dbReference type="InterPro" id="IPR052378">
    <property type="entry name" value="NosR_regulator"/>
</dbReference>
<gene>
    <name evidence="7" type="ORF">ML536_18320</name>
</gene>
<feature type="domain" description="4Fe-4S ferredoxin-type" evidence="6">
    <location>
        <begin position="624"/>
        <end position="653"/>
    </location>
</feature>
<dbReference type="PROSITE" id="PS51379">
    <property type="entry name" value="4FE4S_FER_2"/>
    <property type="match status" value="1"/>
</dbReference>
<keyword evidence="8" id="KW-1185">Reference proteome</keyword>
<keyword evidence="2" id="KW-1003">Cell membrane</keyword>
<dbReference type="Proteomes" id="UP001156140">
    <property type="component" value="Unassembled WGS sequence"/>
</dbReference>
<evidence type="ECO:0000256" key="5">
    <source>
        <dbReference type="SAM" id="SignalP"/>
    </source>
</evidence>
<dbReference type="PANTHER" id="PTHR30224">
    <property type="entry name" value="ELECTRON TRANSPORT PROTEIN"/>
    <property type="match status" value="1"/>
</dbReference>
<organism evidence="7 8">
    <name type="scientific">Paradevosia shaoguanensis</name>
    <dbReference type="NCBI Taxonomy" id="1335043"/>
    <lineage>
        <taxon>Bacteria</taxon>
        <taxon>Pseudomonadati</taxon>
        <taxon>Pseudomonadota</taxon>
        <taxon>Alphaproteobacteria</taxon>
        <taxon>Hyphomicrobiales</taxon>
        <taxon>Devosiaceae</taxon>
        <taxon>Paradevosia</taxon>
    </lineage>
</organism>
<evidence type="ECO:0000256" key="4">
    <source>
        <dbReference type="SAM" id="Phobius"/>
    </source>
</evidence>
<dbReference type="RefSeq" id="WP_281736868.1">
    <property type="nucleotide sequence ID" value="NZ_JAKETQ010000003.1"/>
</dbReference>
<keyword evidence="5" id="KW-0732">Signal</keyword>
<dbReference type="GO" id="GO:0045893">
    <property type="term" value="P:positive regulation of DNA-templated transcription"/>
    <property type="evidence" value="ECO:0007669"/>
    <property type="project" value="InterPro"/>
</dbReference>
<keyword evidence="4" id="KW-1133">Transmembrane helix</keyword>
<comment type="caution">
    <text evidence="7">The sequence shown here is derived from an EMBL/GenBank/DDBJ whole genome shotgun (WGS) entry which is preliminary data.</text>
</comment>
<dbReference type="PIRSF" id="PIRSF036354">
    <property type="entry name" value="NosR"/>
    <property type="match status" value="1"/>
</dbReference>
<feature type="transmembrane region" description="Helical" evidence="4">
    <location>
        <begin position="441"/>
        <end position="464"/>
    </location>
</feature>
<sequence length="703" mass="77029">MFRFCLSLVGVLVLLLLDTQIAFAAGYEYLEHTPPLMERLTPEVVAAVFPDIDHVELMQDGGPPAAAAYRGDEVVGYIFSTLDVVAAHGYSGILFDVIAGVDLEGHVTGSTILFHREPLIVGDEHLTALMQKFMTHTPGMTAKTGASDGPKAELIAGATTSGRAFRNAIRDSARIVLSFREGRPVVTEPTLNIDDFKDLTPEQLLANGSIASIDITNADLTRVVEAAGADVSSLEVAPKGSPSDIYLELRAGLATPAMIGRNAAGRGNHDRIFSDFPTGTNAIFLASNGPYDFLGYKFQNKSSGYRLERLRIRQGDHVYDFDKSHFMRAGIAMGRVSGLVLLPPETGFDPLAPWTAEVQVSAKDASGNPIQVALPSLEYKLPAEHILMPEADPPPAWLEAWTASLPQIIILGVALLCLTGILAFQAQLTRRRRLHLWVRRGFLLFTLVWLGWTVGAQLSIVHIINYLKAPFLDLDIGFYLAEPLIVIISVYVALSLLLLGRGVFCGWLCPFGALQELLAQLARALRLPQWNPSWKLQKKLWWGKYVSLFVVVTLAFVAPSAGSVAADIEPFKTAISTHFARAFPYVLYAVVLLSIGLFTERAFCRFLCPLGGALALLDRLHLLNLLKRRPECGSPCHLCERSCPVRAIAPSGKIDMAECFQCLDCQVEYYDDHRCPPLARERKVRARQNFVLTRSAGAAPVRS</sequence>
<protein>
    <submittedName>
        <fullName evidence="7">4Fe-4S binding protein</fullName>
    </submittedName>
</protein>
<evidence type="ECO:0000256" key="3">
    <source>
        <dbReference type="ARBA" id="ARBA00023136"/>
    </source>
</evidence>
<feature type="transmembrane region" description="Helical" evidence="4">
    <location>
        <begin position="476"/>
        <end position="499"/>
    </location>
</feature>
<feature type="signal peptide" evidence="5">
    <location>
        <begin position="1"/>
        <end position="24"/>
    </location>
</feature>
<evidence type="ECO:0000313" key="7">
    <source>
        <dbReference type="EMBL" id="MCI0128793.1"/>
    </source>
</evidence>
<evidence type="ECO:0000256" key="2">
    <source>
        <dbReference type="ARBA" id="ARBA00022475"/>
    </source>
</evidence>
<feature type="transmembrane region" description="Helical" evidence="4">
    <location>
        <begin position="408"/>
        <end position="429"/>
    </location>
</feature>
<feature type="chain" id="PRO_5041331908" evidence="5">
    <location>
        <begin position="25"/>
        <end position="703"/>
    </location>
</feature>
<dbReference type="GO" id="GO:0005886">
    <property type="term" value="C:plasma membrane"/>
    <property type="evidence" value="ECO:0007669"/>
    <property type="project" value="UniProtKB-SubCell"/>
</dbReference>
<comment type="subcellular location">
    <subcellularLocation>
        <location evidence="1">Cell membrane</location>
    </subcellularLocation>
</comment>
<accession>A0AA41QR37</accession>
<evidence type="ECO:0000313" key="8">
    <source>
        <dbReference type="Proteomes" id="UP001156140"/>
    </source>
</evidence>
<dbReference type="GO" id="GO:0003677">
    <property type="term" value="F:DNA binding"/>
    <property type="evidence" value="ECO:0007669"/>
    <property type="project" value="InterPro"/>
</dbReference>
<proteinExistence type="predicted"/>
<reference evidence="7" key="1">
    <citation type="submission" date="2022-03" db="EMBL/GenBank/DDBJ databases">
        <title>The complete genome sequence of a Methyloterrigena soli.</title>
        <authorList>
            <person name="Zi Z."/>
        </authorList>
    </citation>
    <scope>NUCLEOTIDE SEQUENCE</scope>
    <source>
        <strain evidence="7">M48</strain>
    </source>
</reference>
<evidence type="ECO:0000256" key="1">
    <source>
        <dbReference type="ARBA" id="ARBA00004236"/>
    </source>
</evidence>
<evidence type="ECO:0000259" key="6">
    <source>
        <dbReference type="PROSITE" id="PS51379"/>
    </source>
</evidence>
<dbReference type="AlphaFoldDB" id="A0AA41QR37"/>
<dbReference type="SUPFAM" id="SSF54862">
    <property type="entry name" value="4Fe-4S ferredoxins"/>
    <property type="match status" value="1"/>
</dbReference>
<dbReference type="Pfam" id="PF12801">
    <property type="entry name" value="Fer4_5"/>
    <property type="match status" value="2"/>
</dbReference>
<feature type="transmembrane region" description="Helical" evidence="4">
    <location>
        <begin position="578"/>
        <end position="598"/>
    </location>
</feature>
<dbReference type="PANTHER" id="PTHR30224:SF4">
    <property type="entry name" value="ELECTRON TRANSPORT PROTEIN YCCM-RELATED"/>
    <property type="match status" value="1"/>
</dbReference>
<name>A0AA41QR37_9HYPH</name>
<keyword evidence="4" id="KW-0812">Transmembrane</keyword>
<feature type="transmembrane region" description="Helical" evidence="4">
    <location>
        <begin position="545"/>
        <end position="566"/>
    </location>
</feature>
<keyword evidence="3 4" id="KW-0472">Membrane</keyword>